<dbReference type="PANTHER" id="PTHR21063:SF4">
    <property type="entry name" value="CD48 ANTIGEN-RELATED"/>
    <property type="match status" value="1"/>
</dbReference>
<keyword evidence="2" id="KW-0812">Transmembrane</keyword>
<dbReference type="InterPro" id="IPR003599">
    <property type="entry name" value="Ig_sub"/>
</dbReference>
<dbReference type="InterPro" id="IPR036179">
    <property type="entry name" value="Ig-like_dom_sf"/>
</dbReference>
<accession>A0A7J6BRZ6</accession>
<reference evidence="5 6" key="1">
    <citation type="submission" date="2020-04" db="EMBL/GenBank/DDBJ databases">
        <title>Chromosome-level genome assembly of a cyprinid fish Onychostoma macrolepis by integration of Nanopore Sequencing, Bionano and Hi-C technology.</title>
        <authorList>
            <person name="Wang D."/>
        </authorList>
    </citation>
    <scope>NUCLEOTIDE SEQUENCE [LARGE SCALE GENOMIC DNA]</scope>
    <source>
        <strain evidence="5">SWU-2019</strain>
        <tissue evidence="5">Muscle</tissue>
    </source>
</reference>
<evidence type="ECO:0000256" key="1">
    <source>
        <dbReference type="SAM" id="MobiDB-lite"/>
    </source>
</evidence>
<dbReference type="Gene3D" id="2.60.40.10">
    <property type="entry name" value="Immunoglobulins"/>
    <property type="match status" value="2"/>
</dbReference>
<evidence type="ECO:0000259" key="4">
    <source>
        <dbReference type="SMART" id="SM00409"/>
    </source>
</evidence>
<evidence type="ECO:0000313" key="5">
    <source>
        <dbReference type="EMBL" id="KAF4097243.1"/>
    </source>
</evidence>
<feature type="transmembrane region" description="Helical" evidence="2">
    <location>
        <begin position="248"/>
        <end position="272"/>
    </location>
</feature>
<name>A0A7J6BRZ6_9TELE</name>
<dbReference type="Proteomes" id="UP000579812">
    <property type="component" value="Unassembled WGS sequence"/>
</dbReference>
<dbReference type="SUPFAM" id="SSF48726">
    <property type="entry name" value="Immunoglobulin"/>
    <property type="match status" value="2"/>
</dbReference>
<protein>
    <recommendedName>
        <fullName evidence="4">Immunoglobulin domain-containing protein</fullName>
    </recommendedName>
</protein>
<dbReference type="PANTHER" id="PTHR21063">
    <property type="entry name" value="LFA-3"/>
    <property type="match status" value="1"/>
</dbReference>
<evidence type="ECO:0000256" key="3">
    <source>
        <dbReference type="SAM" id="SignalP"/>
    </source>
</evidence>
<feature type="domain" description="Immunoglobulin" evidence="4">
    <location>
        <begin position="137"/>
        <end position="241"/>
    </location>
</feature>
<feature type="region of interest" description="Disordered" evidence="1">
    <location>
        <begin position="280"/>
        <end position="305"/>
    </location>
</feature>
<comment type="caution">
    <text evidence="5">The sequence shown here is derived from an EMBL/GenBank/DDBJ whole genome shotgun (WGS) entry which is preliminary data.</text>
</comment>
<keyword evidence="3" id="KW-0732">Signal</keyword>
<keyword evidence="2" id="KW-1133">Transmembrane helix</keyword>
<evidence type="ECO:0000313" key="6">
    <source>
        <dbReference type="Proteomes" id="UP000579812"/>
    </source>
</evidence>
<proteinExistence type="predicted"/>
<dbReference type="OrthoDB" id="10395191at2759"/>
<organism evidence="5 6">
    <name type="scientific">Onychostoma macrolepis</name>
    <dbReference type="NCBI Taxonomy" id="369639"/>
    <lineage>
        <taxon>Eukaryota</taxon>
        <taxon>Metazoa</taxon>
        <taxon>Chordata</taxon>
        <taxon>Craniata</taxon>
        <taxon>Vertebrata</taxon>
        <taxon>Euteleostomi</taxon>
        <taxon>Actinopterygii</taxon>
        <taxon>Neopterygii</taxon>
        <taxon>Teleostei</taxon>
        <taxon>Ostariophysi</taxon>
        <taxon>Cypriniformes</taxon>
        <taxon>Cyprinidae</taxon>
        <taxon>Acrossocheilinae</taxon>
        <taxon>Onychostoma</taxon>
    </lineage>
</organism>
<feature type="domain" description="Immunoglobulin" evidence="4">
    <location>
        <begin position="26"/>
        <end position="127"/>
    </location>
</feature>
<evidence type="ECO:0000256" key="2">
    <source>
        <dbReference type="SAM" id="Phobius"/>
    </source>
</evidence>
<keyword evidence="2" id="KW-0472">Membrane</keyword>
<feature type="chain" id="PRO_5029836042" description="Immunoglobulin domain-containing protein" evidence="3">
    <location>
        <begin position="22"/>
        <end position="305"/>
    </location>
</feature>
<keyword evidence="6" id="KW-1185">Reference proteome</keyword>
<feature type="signal peptide" evidence="3">
    <location>
        <begin position="1"/>
        <end position="21"/>
    </location>
</feature>
<dbReference type="SMART" id="SM00409">
    <property type="entry name" value="IG"/>
    <property type="match status" value="2"/>
</dbReference>
<dbReference type="InterPro" id="IPR013783">
    <property type="entry name" value="Ig-like_fold"/>
</dbReference>
<sequence length="305" mass="33839">MKLFFNLFSMILFFLDNGVSAVGSDVVSVSVKEGDSVIFHTGVKTNQQEDIKWYFDDTRIAQISGDLSHKCTDVQCEDGDERFRDKLKLDSQTGSLTIMNITNSGVYELKIISSTSSSEKIFNVIVNGVSNPERDEIQTKSVKEGEYVTLESERTKKQNDEMMWYFNETLIAEIIGDQSKICTDEQCKERFRDRLKLDHQTGSLTITDTRTTDSGLYKLQITISDSSFSITVAKRFTVTVIDSGLSSAAVAGIVIVVLLVAAAAVAAGVVYCRRRSRAAVPQSDEDVNNSPRNPEDIALSDTEHP</sequence>
<dbReference type="AlphaFoldDB" id="A0A7J6BRZ6"/>
<gene>
    <name evidence="5" type="ORF">G5714_021251</name>
</gene>
<dbReference type="InterPro" id="IPR013106">
    <property type="entry name" value="Ig_V-set"/>
</dbReference>
<dbReference type="EMBL" id="JAAMOB010000022">
    <property type="protein sequence ID" value="KAF4097243.1"/>
    <property type="molecule type" value="Genomic_DNA"/>
</dbReference>
<dbReference type="Pfam" id="PF07686">
    <property type="entry name" value="V-set"/>
    <property type="match status" value="1"/>
</dbReference>